<feature type="compositionally biased region" description="Polar residues" evidence="3">
    <location>
        <begin position="162"/>
        <end position="179"/>
    </location>
</feature>
<evidence type="ECO:0000259" key="4">
    <source>
        <dbReference type="PROSITE" id="PS51293"/>
    </source>
</evidence>
<feature type="compositionally biased region" description="Basic and acidic residues" evidence="3">
    <location>
        <begin position="2319"/>
        <end position="2346"/>
    </location>
</feature>
<feature type="domain" description="SANT" evidence="4">
    <location>
        <begin position="638"/>
        <end position="684"/>
    </location>
</feature>
<feature type="region of interest" description="Disordered" evidence="3">
    <location>
        <begin position="1262"/>
        <end position="1331"/>
    </location>
</feature>
<feature type="compositionally biased region" description="Low complexity" evidence="3">
    <location>
        <begin position="7"/>
        <end position="23"/>
    </location>
</feature>
<dbReference type="GO" id="GO:0032991">
    <property type="term" value="C:protein-containing complex"/>
    <property type="evidence" value="ECO:0007669"/>
    <property type="project" value="UniProtKB-ARBA"/>
</dbReference>
<feature type="compositionally biased region" description="Basic and acidic residues" evidence="3">
    <location>
        <begin position="938"/>
        <end position="947"/>
    </location>
</feature>
<protein>
    <submittedName>
        <fullName evidence="5">CLUMA_CG016988, isoform A</fullName>
    </submittedName>
</protein>
<feature type="compositionally biased region" description="Polar residues" evidence="3">
    <location>
        <begin position="24"/>
        <end position="34"/>
    </location>
</feature>
<feature type="compositionally biased region" description="Polar residues" evidence="3">
    <location>
        <begin position="2374"/>
        <end position="2396"/>
    </location>
</feature>
<feature type="compositionally biased region" description="Low complexity" evidence="3">
    <location>
        <begin position="730"/>
        <end position="764"/>
    </location>
</feature>
<dbReference type="InterPro" id="IPR017884">
    <property type="entry name" value="SANT_dom"/>
</dbReference>
<dbReference type="GO" id="GO:0005654">
    <property type="term" value="C:nucleoplasm"/>
    <property type="evidence" value="ECO:0007669"/>
    <property type="project" value="UniProtKB-ARBA"/>
</dbReference>
<feature type="compositionally biased region" description="Basic residues" evidence="3">
    <location>
        <begin position="688"/>
        <end position="698"/>
    </location>
</feature>
<feature type="compositionally biased region" description="Polar residues" evidence="3">
    <location>
        <begin position="1281"/>
        <end position="1314"/>
    </location>
</feature>
<feature type="compositionally biased region" description="Polar residues" evidence="3">
    <location>
        <begin position="2170"/>
        <end position="2190"/>
    </location>
</feature>
<evidence type="ECO:0000256" key="2">
    <source>
        <dbReference type="ARBA" id="ARBA00010097"/>
    </source>
</evidence>
<dbReference type="STRING" id="568069.A0A1J1IUC2"/>
<feature type="compositionally biased region" description="Polar residues" evidence="3">
    <location>
        <begin position="2093"/>
        <end position="2104"/>
    </location>
</feature>
<dbReference type="PROSITE" id="PS51293">
    <property type="entry name" value="SANT"/>
    <property type="match status" value="1"/>
</dbReference>
<feature type="region of interest" description="Disordered" evidence="3">
    <location>
        <begin position="1752"/>
        <end position="1877"/>
    </location>
</feature>
<feature type="region of interest" description="Disordered" evidence="3">
    <location>
        <begin position="242"/>
        <end position="383"/>
    </location>
</feature>
<comment type="similarity">
    <text evidence="2">Belongs to the N-CoR nuclear receptor corepressors family.</text>
</comment>
<feature type="region of interest" description="Disordered" evidence="3">
    <location>
        <begin position="797"/>
        <end position="947"/>
    </location>
</feature>
<dbReference type="GO" id="GO:0006357">
    <property type="term" value="P:regulation of transcription by RNA polymerase II"/>
    <property type="evidence" value="ECO:0007669"/>
    <property type="project" value="TreeGrafter"/>
</dbReference>
<name>A0A1J1IUC2_9DIPT</name>
<feature type="region of interest" description="Disordered" evidence="3">
    <location>
        <begin position="2209"/>
        <end position="2237"/>
    </location>
</feature>
<evidence type="ECO:0000256" key="1">
    <source>
        <dbReference type="ARBA" id="ARBA00004123"/>
    </source>
</evidence>
<feature type="compositionally biased region" description="Low complexity" evidence="3">
    <location>
        <begin position="266"/>
        <end position="283"/>
    </location>
</feature>
<dbReference type="GO" id="GO:0000785">
    <property type="term" value="C:chromatin"/>
    <property type="evidence" value="ECO:0007669"/>
    <property type="project" value="TreeGrafter"/>
</dbReference>
<feature type="compositionally biased region" description="Polar residues" evidence="3">
    <location>
        <begin position="1479"/>
        <end position="1491"/>
    </location>
</feature>
<feature type="compositionally biased region" description="Low complexity" evidence="3">
    <location>
        <begin position="148"/>
        <end position="161"/>
    </location>
</feature>
<feature type="compositionally biased region" description="Polar residues" evidence="3">
    <location>
        <begin position="1700"/>
        <end position="1713"/>
    </location>
</feature>
<feature type="compositionally biased region" description="Low complexity" evidence="3">
    <location>
        <begin position="1151"/>
        <end position="1163"/>
    </location>
</feature>
<feature type="compositionally biased region" description="Basic and acidic residues" evidence="3">
    <location>
        <begin position="829"/>
        <end position="843"/>
    </location>
</feature>
<feature type="compositionally biased region" description="Basic and acidic residues" evidence="3">
    <location>
        <begin position="2360"/>
        <end position="2371"/>
    </location>
</feature>
<dbReference type="InterPro" id="IPR001005">
    <property type="entry name" value="SANT/Myb"/>
</dbReference>
<dbReference type="SMART" id="SM00717">
    <property type="entry name" value="SANT"/>
    <property type="match status" value="2"/>
</dbReference>
<dbReference type="Gene3D" id="1.10.10.60">
    <property type="entry name" value="Homeodomain-like"/>
    <property type="match status" value="2"/>
</dbReference>
<dbReference type="EMBL" id="CVRI01000060">
    <property type="protein sequence ID" value="CRL03859.1"/>
    <property type="molecule type" value="Genomic_DNA"/>
</dbReference>
<feature type="compositionally biased region" description="Gly residues" evidence="3">
    <location>
        <begin position="1763"/>
        <end position="1772"/>
    </location>
</feature>
<proteinExistence type="inferred from homology"/>
<feature type="compositionally biased region" description="Polar residues" evidence="3">
    <location>
        <begin position="1635"/>
        <end position="1644"/>
    </location>
</feature>
<gene>
    <name evidence="5" type="ORF">CLUMA_CG016988</name>
</gene>
<dbReference type="InterPro" id="IPR009057">
    <property type="entry name" value="Homeodomain-like_sf"/>
</dbReference>
<dbReference type="InterPro" id="IPR051571">
    <property type="entry name" value="N-CoR_corepressor"/>
</dbReference>
<feature type="region of interest" description="Disordered" evidence="3">
    <location>
        <begin position="2319"/>
        <end position="2454"/>
    </location>
</feature>
<dbReference type="CDD" id="cd00167">
    <property type="entry name" value="SANT"/>
    <property type="match status" value="1"/>
</dbReference>
<feature type="region of interest" description="Disordered" evidence="3">
    <location>
        <begin position="2170"/>
        <end position="2196"/>
    </location>
</feature>
<organism evidence="5 6">
    <name type="scientific">Clunio marinus</name>
    <dbReference type="NCBI Taxonomy" id="568069"/>
    <lineage>
        <taxon>Eukaryota</taxon>
        <taxon>Metazoa</taxon>
        <taxon>Ecdysozoa</taxon>
        <taxon>Arthropoda</taxon>
        <taxon>Hexapoda</taxon>
        <taxon>Insecta</taxon>
        <taxon>Pterygota</taxon>
        <taxon>Neoptera</taxon>
        <taxon>Endopterygota</taxon>
        <taxon>Diptera</taxon>
        <taxon>Nematocera</taxon>
        <taxon>Chironomoidea</taxon>
        <taxon>Chironomidae</taxon>
        <taxon>Clunio</taxon>
    </lineage>
</organism>
<feature type="compositionally biased region" description="Polar residues" evidence="3">
    <location>
        <begin position="63"/>
        <end position="72"/>
    </location>
</feature>
<accession>A0A1J1IUC2</accession>
<dbReference type="SUPFAM" id="SSF46689">
    <property type="entry name" value="Homeodomain-like"/>
    <property type="match status" value="1"/>
</dbReference>
<feature type="compositionally biased region" description="Basic and acidic residues" evidence="3">
    <location>
        <begin position="862"/>
        <end position="913"/>
    </location>
</feature>
<feature type="compositionally biased region" description="Polar residues" evidence="3">
    <location>
        <begin position="2424"/>
        <end position="2444"/>
    </location>
</feature>
<dbReference type="PANTHER" id="PTHR13992:SF39">
    <property type="entry name" value="SMRTER, ISOFORM G"/>
    <property type="match status" value="1"/>
</dbReference>
<dbReference type="OrthoDB" id="10258692at2759"/>
<sequence>MEAAIRSVQVGSGQQASSQQPQSEISGSRGQATTGPPHPLPPHSMPYNQPRGGAGGISEVHRSSATNSNSPYPQYHPMSYDPSRGRVRPQTTFSTAPTTGKSSYSWQPTNTQYEYSPRTSLHQPTLGTVPSSFVNASFHAGFPRVSIPQPQQQQPPTQNQQSVPNAPTHTQLLGSEYITSSSSIRDSASAARLQTQQQQGQRQSQTQQTAPPDPGGQQQQMQQQSTQQPAYKKIRLGEPYHQQPQTNSLHHPAATPMPVRLHHHSSSNIQPNNNPVVVHVAPPLQRQLPNPTSGATADIQYQPQQKPQTQQQQQQQQVHHVPNAASPQAQPQNTTNSSTKIPIGAVLKIDTRDPPNASSGGSGGGGYHPKTEAISPAGSPKLTKDDLLTQISSVDSSMMALEERKRILKEKERVLMEQKEDGTSVEVPEQPTFRHRTLAQQIYAENKKKASENHAVLTALNFKGQTSDLPLYNQPSDAEVCRKIHEHYLTFRSSLLLHLRKIKSERAQRSQELADKYSKLSADWQKRVEKVEASAKRKAREARNRELFEKVFVELRKQREDKERFNRVGSRVKSEADFEVIVDGLQEQAQEDKKMRSYAVIPPIMFDNRQRRLVFHNENGSKVDMETELSAYKTLNLWTTGEKEAFRDKYIQQAKNFGFIASHLERKSPQDCVRHYYLSKKDVKYKQLLRKSNKRTRSTKNLPKTNESQSLLDLMTTGVTTRLQRKSRNTSRSTTSSSATASAAESQTTSSNPISTVRSSVSSSVPLPTVTVTVNSNLQGQETAKDEVDPLCIRSMSETTSSSPAPSGTNARRASSAGNQSNDFTSTKIKVDPDGDAVMKTDPDGNNWSSSSSSYPPNGLNLKHEVKSEEIKQEEKSSSEDIVMKDDNVQSKDEKKLDIKKESEDKENEDVKNKNSSTMDVNDDESNEVEASSAKKRKIDETGTGDKDKNQLLHPCFVCKQENCSRTRPLENSKTQLLYGIPEDTIPAGARVCSNCQNKSTKPRFTNTNCPLPTCPNPKDRVKRFRNLPSRLFELSPEERDPIIKELQIPPNVTKCCSACLTRIKRKMGAHLLGTTPLTEDEVQQFRKQLQEIGPKWNQLAEQLNKSATLLKTFYFHYKKKYGFDQAVNEYYKVHANEDRRPVTDGDESDVSVTSSDDNVSDSLKTDNEKNKSENVKVESGGSLKLEPPNVLSHHGQVPPIKDIKLESSNNSNQSSIDDRLIPPLGQPPPLLSNQQMQNINVTGIPRESHNPLISVMMRTKKHSEDYDSSATETADEENESSPANRQSPKTPSVFTGKTLNPATTISMVPQLTTQQQQQQQQQNGPPSNVRDAMLDFIERSLKNATVPPKPSQVPPLKPNPPVTIQPPSTPVDNNPDITFVGAYRQEGANKIQIQPQRRTNAETLATLSIVNSNSSGQQSNVPNQPQIIAGHPLNISSIAATITPVPPPQQNQRPSSNPIQEKDNGTMKVFPGGRGVMSQPSSIVNQSEPEPQTLDLSIKKPQQQQQQQPQERQFTSFAKAVPPPPSGSVYRGDPSLQPQPNIPNQSTFLAFHPEMSRHPSKSPSTYIPPSLSPGQRVLTMNPHLQQQQQQQQQQQIVGKGNKNAPKLSSPKVHHQQPGQQGNVQQINGPKGSITLGTPLTDNRGQPIMIQGTTTQSPRYDYPRQTPPSANDNKFGSITAGTPIHLSDKRVHDYMKNSRHSPATNQPNVSVAGSGNPPHPSQQQFTSPYRPSPHSSELNSTQALIFSDYLTSQQMQGHNQSSRGGGGSGSGGNTVNIITGVGAPPSGRSEKESPSPRSMAHSNSPAAIYYGDKDRERAGSGQPRPEYLSRSSPADHHNSTPSPHRTPPPQQRQGVIQRHNTGGSKPPSPAPSRLTQQGHYAHHYVQGHDAFSNLVDVAVAQPSLPVPNDNNSRRTHITVSSADGQPQSLAPHRERYQTYLHPADVAAIQQQHQIEMFRRQHHNREIQEYNERKEREFHQERERERERERDEAQRRLDADMAQRNFERERLEQARLPYSQSTWRPGPSGRMPEESIPFTAQCLINAIITENISRPPEPRERFVSNSMRQANGTNSRMDSLWLQANRDQISRLQAENNGNSHSPNVINVDVDSNDLSRHSQSSSSLPQKNIKLNDITDAVIAKDPAFGHLQHHQPPPGAYLPSGQHFVRYSNASSIPNKTPPSAQSHATQSNQPQQPQQIIATDQWKLNRRLQQQQQKEEMAKGGNNGGGPQGRSTPDDRHIIRMAQSPSPRTKMSYEPVSPPETAPHYYLQSKPMITINANDQRKLPPGVVPTSQENAPTGDATMVLKFVNHRIAEAMRNDDKYGSNEHHSVDGKDGHSMKSYERPRSGSSIPGNGIPENDNEKSSIGKRESPSVYISHSTRPSPQPNQPFQASSMSFMYPYSALTIPPSGPNPIISPKAANELIDSNRQSSGAQSHMETRQVLSEQYDALSDED</sequence>
<reference evidence="5 6" key="1">
    <citation type="submission" date="2015-04" db="EMBL/GenBank/DDBJ databases">
        <authorList>
            <person name="Syromyatnikov M.Y."/>
            <person name="Popov V.N."/>
        </authorList>
    </citation>
    <scope>NUCLEOTIDE SEQUENCE [LARGE SCALE GENOMIC DNA]</scope>
</reference>
<feature type="compositionally biased region" description="Polar residues" evidence="3">
    <location>
        <begin position="1537"/>
        <end position="1549"/>
    </location>
</feature>
<keyword evidence="6" id="KW-1185">Reference proteome</keyword>
<evidence type="ECO:0000313" key="5">
    <source>
        <dbReference type="EMBL" id="CRL03859.1"/>
    </source>
</evidence>
<dbReference type="Proteomes" id="UP000183832">
    <property type="component" value="Unassembled WGS sequence"/>
</dbReference>
<feature type="region of interest" description="Disordered" evidence="3">
    <location>
        <begin position="688"/>
        <end position="764"/>
    </location>
</feature>
<evidence type="ECO:0000313" key="6">
    <source>
        <dbReference type="Proteomes" id="UP000183832"/>
    </source>
</evidence>
<feature type="compositionally biased region" description="Low complexity" evidence="3">
    <location>
        <begin position="1451"/>
        <end position="1460"/>
    </location>
</feature>
<feature type="compositionally biased region" description="Polar residues" evidence="3">
    <location>
        <begin position="325"/>
        <end position="340"/>
    </location>
</feature>
<feature type="compositionally biased region" description="Polar residues" evidence="3">
    <location>
        <begin position="89"/>
        <end position="135"/>
    </location>
</feature>
<feature type="compositionally biased region" description="Polar residues" evidence="3">
    <location>
        <begin position="797"/>
        <end position="828"/>
    </location>
</feature>
<feature type="compositionally biased region" description="Polar residues" evidence="3">
    <location>
        <begin position="1667"/>
        <end position="1680"/>
    </location>
</feature>
<dbReference type="PANTHER" id="PTHR13992">
    <property type="entry name" value="NUCLEAR RECEPTOR CO-REPRESSOR RELATED NCOR"/>
    <property type="match status" value="1"/>
</dbReference>
<comment type="subcellular location">
    <subcellularLocation>
        <location evidence="1">Nucleus</location>
    </subcellularLocation>
</comment>
<feature type="compositionally biased region" description="Low complexity" evidence="3">
    <location>
        <begin position="180"/>
        <end position="229"/>
    </location>
</feature>
<feature type="compositionally biased region" description="Low complexity" evidence="3">
    <location>
        <begin position="1502"/>
        <end position="1511"/>
    </location>
</feature>
<feature type="region of interest" description="Disordered" evidence="3">
    <location>
        <begin position="1442"/>
        <end position="1738"/>
    </location>
</feature>
<feature type="region of interest" description="Disordered" evidence="3">
    <location>
        <begin position="1965"/>
        <end position="1996"/>
    </location>
</feature>
<feature type="compositionally biased region" description="Low complexity" evidence="3">
    <location>
        <begin position="300"/>
        <end position="317"/>
    </location>
</feature>
<feature type="region of interest" description="Disordered" evidence="3">
    <location>
        <begin position="1139"/>
        <end position="1234"/>
    </location>
</feature>
<feature type="region of interest" description="Disordered" evidence="3">
    <location>
        <begin position="1"/>
        <end position="230"/>
    </location>
</feature>
<feature type="compositionally biased region" description="Polar residues" evidence="3">
    <location>
        <begin position="699"/>
        <end position="722"/>
    </location>
</feature>
<feature type="compositionally biased region" description="Polar residues" evidence="3">
    <location>
        <begin position="1721"/>
        <end position="1738"/>
    </location>
</feature>
<feature type="compositionally biased region" description="Polar residues" evidence="3">
    <location>
        <begin position="1851"/>
        <end position="1863"/>
    </location>
</feature>
<feature type="compositionally biased region" description="Low complexity" evidence="3">
    <location>
        <begin position="1616"/>
        <end position="1630"/>
    </location>
</feature>
<feature type="compositionally biased region" description="Basic and acidic residues" evidence="3">
    <location>
        <begin position="1686"/>
        <end position="1696"/>
    </location>
</feature>
<feature type="compositionally biased region" description="Basic and acidic residues" evidence="3">
    <location>
        <begin position="1164"/>
        <end position="1177"/>
    </location>
</feature>
<feature type="compositionally biased region" description="Low complexity" evidence="3">
    <location>
        <begin position="1586"/>
        <end position="1596"/>
    </location>
</feature>
<evidence type="ECO:0000256" key="3">
    <source>
        <dbReference type="SAM" id="MobiDB-lite"/>
    </source>
</evidence>
<feature type="region of interest" description="Disordered" evidence="3">
    <location>
        <begin position="2093"/>
        <end position="2129"/>
    </location>
</feature>